<keyword evidence="4" id="KW-1133">Transmembrane helix</keyword>
<dbReference type="Proteomes" id="UP000481583">
    <property type="component" value="Unassembled WGS sequence"/>
</dbReference>
<evidence type="ECO:0000256" key="2">
    <source>
        <dbReference type="ARBA" id="ARBA00023054"/>
    </source>
</evidence>
<dbReference type="InterPro" id="IPR050465">
    <property type="entry name" value="UPF0194_transport"/>
</dbReference>
<keyword evidence="7" id="KW-1185">Reference proteome</keyword>
<dbReference type="Gene3D" id="1.10.101.10">
    <property type="entry name" value="PGBD-like superfamily/PGBD"/>
    <property type="match status" value="1"/>
</dbReference>
<comment type="subcellular location">
    <subcellularLocation>
        <location evidence="1">Cell envelope</location>
    </subcellularLocation>
</comment>
<protein>
    <submittedName>
        <fullName evidence="6">HlyD family efflux transporter periplasmic adaptor subunit</fullName>
    </submittedName>
</protein>
<dbReference type="Pfam" id="PF01471">
    <property type="entry name" value="PG_binding_1"/>
    <property type="match status" value="1"/>
</dbReference>
<dbReference type="SUPFAM" id="SSF47090">
    <property type="entry name" value="PGBD-like"/>
    <property type="match status" value="1"/>
</dbReference>
<evidence type="ECO:0000259" key="5">
    <source>
        <dbReference type="Pfam" id="PF01471"/>
    </source>
</evidence>
<feature type="transmembrane region" description="Helical" evidence="4">
    <location>
        <begin position="35"/>
        <end position="54"/>
    </location>
</feature>
<keyword evidence="4" id="KW-0472">Membrane</keyword>
<accession>A0A6G4U653</accession>
<dbReference type="InterPro" id="IPR036366">
    <property type="entry name" value="PGBDSf"/>
</dbReference>
<evidence type="ECO:0000256" key="3">
    <source>
        <dbReference type="SAM" id="MobiDB-lite"/>
    </source>
</evidence>
<reference evidence="6 7" key="1">
    <citation type="submission" date="2020-02" db="EMBL/GenBank/DDBJ databases">
        <title>Whole-genome analyses of novel actinobacteria.</title>
        <authorList>
            <person name="Sahin N."/>
        </authorList>
    </citation>
    <scope>NUCLEOTIDE SEQUENCE [LARGE SCALE GENOMIC DNA]</scope>
    <source>
        <strain evidence="6 7">A7024</strain>
    </source>
</reference>
<feature type="domain" description="Peptidoglycan binding-like" evidence="5">
    <location>
        <begin position="152"/>
        <end position="203"/>
    </location>
</feature>
<dbReference type="InterPro" id="IPR036365">
    <property type="entry name" value="PGBD-like_sf"/>
</dbReference>
<dbReference type="EMBL" id="JAAKZV010000110">
    <property type="protein sequence ID" value="NGN66777.1"/>
    <property type="molecule type" value="Genomic_DNA"/>
</dbReference>
<sequence>MSTMQTSQEQEKEKAQTSPPESAEPGPKTRRSRRGLKASVAVALMAVTGGAIVATDPFEARTPAASTEDSIPTGTATVTKGTLSARTQENGTLGYMGSYDVVNKANGTVTGLPAQGEVIRHGKPLYRVDGKPVYLLKGSAPAYRELSREMEGPDVRQLNAALVGLGYATKSQIDPDSDYFGWQTYYALKELQEKLGLKETGKLPLGQAVFLPVTELRVTKTEAVNGTPAAPGRTIVQGTSTKREVSIELSASQQAKLAVGDKVTITLPDGKTTDGKVSKIGKVATQGKDKTTIDVKIQPTDPKATGSLDKAPVQVSIVSDTAKNVLMVPVDSLLALSGGGYAVEAVRPGGTRKLIPVETGLFDDDTGKVQVTGDGLAVGQKIVVPG</sequence>
<name>A0A6G4U653_9ACTN</name>
<evidence type="ECO:0000313" key="7">
    <source>
        <dbReference type="Proteomes" id="UP000481583"/>
    </source>
</evidence>
<keyword evidence="4" id="KW-0812">Transmembrane</keyword>
<dbReference type="InterPro" id="IPR002477">
    <property type="entry name" value="Peptidoglycan-bd-like"/>
</dbReference>
<dbReference type="AlphaFoldDB" id="A0A6G4U653"/>
<comment type="caution">
    <text evidence="6">The sequence shown here is derived from an EMBL/GenBank/DDBJ whole genome shotgun (WGS) entry which is preliminary data.</text>
</comment>
<dbReference type="GO" id="GO:0030313">
    <property type="term" value="C:cell envelope"/>
    <property type="evidence" value="ECO:0007669"/>
    <property type="project" value="UniProtKB-SubCell"/>
</dbReference>
<evidence type="ECO:0000256" key="1">
    <source>
        <dbReference type="ARBA" id="ARBA00004196"/>
    </source>
</evidence>
<organism evidence="6 7">
    <name type="scientific">Streptomyces coryli</name>
    <dbReference type="NCBI Taxonomy" id="1128680"/>
    <lineage>
        <taxon>Bacteria</taxon>
        <taxon>Bacillati</taxon>
        <taxon>Actinomycetota</taxon>
        <taxon>Actinomycetes</taxon>
        <taxon>Kitasatosporales</taxon>
        <taxon>Streptomycetaceae</taxon>
        <taxon>Streptomyces</taxon>
    </lineage>
</organism>
<feature type="region of interest" description="Disordered" evidence="3">
    <location>
        <begin position="1"/>
        <end position="36"/>
    </location>
</feature>
<keyword evidence="2" id="KW-0175">Coiled coil</keyword>
<proteinExistence type="predicted"/>
<gene>
    <name evidence="6" type="ORF">G5C51_23090</name>
</gene>
<dbReference type="Gene3D" id="2.40.420.20">
    <property type="match status" value="1"/>
</dbReference>
<evidence type="ECO:0000256" key="4">
    <source>
        <dbReference type="SAM" id="Phobius"/>
    </source>
</evidence>
<evidence type="ECO:0000313" key="6">
    <source>
        <dbReference type="EMBL" id="NGN66777.1"/>
    </source>
</evidence>
<dbReference type="PANTHER" id="PTHR32347">
    <property type="entry name" value="EFFLUX SYSTEM COMPONENT YKNX-RELATED"/>
    <property type="match status" value="1"/>
</dbReference>